<name>A0A8J3DCX7_9BACT</name>
<sequence>MTDMDKLDEIFQQQEALNKRIGVDTSSLTQEEKIKWVLNYTRAMQQETAELIDSVPWKWWAKYQEFDEQNARVEVVDLFHFLISTAQVLGMTAEDVYEAYTKKNKVNHARQDSGYVVKDEADSKHI</sequence>
<dbReference type="EMBL" id="BMXG01000017">
    <property type="protein sequence ID" value="GHC07230.1"/>
    <property type="molecule type" value="Genomic_DNA"/>
</dbReference>
<evidence type="ECO:0000313" key="1">
    <source>
        <dbReference type="EMBL" id="GHC07230.1"/>
    </source>
</evidence>
<keyword evidence="2" id="KW-1185">Reference proteome</keyword>
<dbReference type="CDD" id="cd11527">
    <property type="entry name" value="NTP-PPase_dUTPase"/>
    <property type="match status" value="1"/>
</dbReference>
<dbReference type="Proteomes" id="UP000642829">
    <property type="component" value="Unassembled WGS sequence"/>
</dbReference>
<dbReference type="SUPFAM" id="SSF101386">
    <property type="entry name" value="all-alpha NTP pyrophosphatases"/>
    <property type="match status" value="1"/>
</dbReference>
<comment type="caution">
    <text evidence="1">The sequence shown here is derived from an EMBL/GenBank/DDBJ whole genome shotgun (WGS) entry which is preliminary data.</text>
</comment>
<proteinExistence type="predicted"/>
<accession>A0A8J3DCX7</accession>
<dbReference type="AlphaFoldDB" id="A0A8J3DCX7"/>
<dbReference type="Gene3D" id="1.10.4010.10">
    <property type="entry name" value="Type II deoxyuridine triphosphatase"/>
    <property type="match status" value="2"/>
</dbReference>
<protein>
    <recommendedName>
        <fullName evidence="3">dUTPase</fullName>
    </recommendedName>
</protein>
<evidence type="ECO:0008006" key="3">
    <source>
        <dbReference type="Google" id="ProtNLM"/>
    </source>
</evidence>
<dbReference type="Pfam" id="PF08761">
    <property type="entry name" value="dUTPase_2"/>
    <property type="match status" value="1"/>
</dbReference>
<organism evidence="1 2">
    <name type="scientific">Cerasicoccus arenae</name>
    <dbReference type="NCBI Taxonomy" id="424488"/>
    <lineage>
        <taxon>Bacteria</taxon>
        <taxon>Pseudomonadati</taxon>
        <taxon>Verrucomicrobiota</taxon>
        <taxon>Opitutia</taxon>
        <taxon>Puniceicoccales</taxon>
        <taxon>Cerasicoccaceae</taxon>
        <taxon>Cerasicoccus</taxon>
    </lineage>
</organism>
<evidence type="ECO:0000313" key="2">
    <source>
        <dbReference type="Proteomes" id="UP000642829"/>
    </source>
</evidence>
<reference evidence="1" key="1">
    <citation type="journal article" date="2014" name="Int. J. Syst. Evol. Microbiol.">
        <title>Complete genome sequence of Corynebacterium casei LMG S-19264T (=DSM 44701T), isolated from a smear-ripened cheese.</title>
        <authorList>
            <consortium name="US DOE Joint Genome Institute (JGI-PGF)"/>
            <person name="Walter F."/>
            <person name="Albersmeier A."/>
            <person name="Kalinowski J."/>
            <person name="Ruckert C."/>
        </authorList>
    </citation>
    <scope>NUCLEOTIDE SEQUENCE</scope>
    <source>
        <strain evidence="1">KCTC 12870</strain>
    </source>
</reference>
<reference evidence="1" key="2">
    <citation type="submission" date="2020-09" db="EMBL/GenBank/DDBJ databases">
        <authorList>
            <person name="Sun Q."/>
            <person name="Kim S."/>
        </authorList>
    </citation>
    <scope>NUCLEOTIDE SEQUENCE</scope>
    <source>
        <strain evidence="1">KCTC 12870</strain>
    </source>
</reference>
<gene>
    <name evidence="1" type="ORF">GCM10007047_25350</name>
</gene>
<dbReference type="InterPro" id="IPR014871">
    <property type="entry name" value="dUTPase/dCTP_pyrophosphatase"/>
</dbReference>